<dbReference type="GO" id="GO:0005524">
    <property type="term" value="F:ATP binding"/>
    <property type="evidence" value="ECO:0007669"/>
    <property type="project" value="UniProtKB-KW"/>
</dbReference>
<dbReference type="InterPro" id="IPR003439">
    <property type="entry name" value="ABC_transporter-like_ATP-bd"/>
</dbReference>
<dbReference type="InterPro" id="IPR003593">
    <property type="entry name" value="AAA+_ATPase"/>
</dbReference>
<evidence type="ECO:0000256" key="1">
    <source>
        <dbReference type="ARBA" id="ARBA00022475"/>
    </source>
</evidence>
<dbReference type="Gene3D" id="2.40.50.100">
    <property type="match status" value="1"/>
</dbReference>
<keyword evidence="2" id="KW-0547">Nucleotide-binding</keyword>
<dbReference type="SUPFAM" id="SSF52540">
    <property type="entry name" value="P-loop containing nucleoside triphosphate hydrolases"/>
    <property type="match status" value="1"/>
</dbReference>
<evidence type="ECO:0000256" key="4">
    <source>
        <dbReference type="ARBA" id="ARBA00022967"/>
    </source>
</evidence>
<dbReference type="GO" id="GO:0055052">
    <property type="term" value="C:ATP-binding cassette (ABC) transporter complex, substrate-binding subunit-containing"/>
    <property type="evidence" value="ECO:0007669"/>
    <property type="project" value="TreeGrafter"/>
</dbReference>
<dbReference type="PROSITE" id="PS50893">
    <property type="entry name" value="ABC_TRANSPORTER_2"/>
    <property type="match status" value="1"/>
</dbReference>
<dbReference type="OrthoDB" id="394854at2"/>
<accession>A0A0A8E6F3</accession>
<dbReference type="PROSITE" id="PS00211">
    <property type="entry name" value="ABC_TRANSPORTER_1"/>
    <property type="match status" value="1"/>
</dbReference>
<organism evidence="7 8">
    <name type="scientific">Mesomycoplasma flocculare ATCC 27399</name>
    <dbReference type="NCBI Taxonomy" id="743971"/>
    <lineage>
        <taxon>Bacteria</taxon>
        <taxon>Bacillati</taxon>
        <taxon>Mycoplasmatota</taxon>
        <taxon>Mycoplasmoidales</taxon>
        <taxon>Metamycoplasmataceae</taxon>
        <taxon>Mesomycoplasma</taxon>
    </lineage>
</organism>
<dbReference type="STRING" id="743971.MYF_01485"/>
<evidence type="ECO:0000259" key="6">
    <source>
        <dbReference type="PROSITE" id="PS50893"/>
    </source>
</evidence>
<keyword evidence="3 7" id="KW-0067">ATP-binding</keyword>
<name>A0A0A8E6F3_MESFC</name>
<proteinExistence type="predicted"/>
<keyword evidence="4" id="KW-1278">Translocase</keyword>
<dbReference type="InterPro" id="IPR027417">
    <property type="entry name" value="P-loop_NTPase"/>
</dbReference>
<evidence type="ECO:0000256" key="3">
    <source>
        <dbReference type="ARBA" id="ARBA00022840"/>
    </source>
</evidence>
<evidence type="ECO:0000313" key="7">
    <source>
        <dbReference type="EMBL" id="AJC49825.1"/>
    </source>
</evidence>
<dbReference type="KEGG" id="mfq:MYF_01485"/>
<feature type="domain" description="ABC transporter" evidence="6">
    <location>
        <begin position="8"/>
        <end position="293"/>
    </location>
</feature>
<sequence length="386" mass="45477">MNGQKIAITIKNLLFSYDKKNFLKIDNLEIPANKIITILGPSGAGKSTFLNLLTNFLPAKSAIRYNPEFKNFGYIMQKNNLYEEISVRKNLWLSTKNSEKWNEKVWSLSLEQFNFVKQKANYVKNIKNFFKTDGKTFWQKIYQKFNFYTFIIKNLKFYLFYIKFRKTLFEREMRKILKSLEIENIFHKKVSNISGGQQQRVAFAKSIIKGDNLIFMDEPFSSLDAKIKEATIKLLLKIKKEFMMTIILVTHDQNDALKISDKIALLNKGKIMQFSEPEELFENPNSLFVAKFIGFPEINFLEKKGKNNFYIRSKYIKIVESKNKANGKILYKKNLADSFYYQIHDIEKNIDLEIVTPVNIVDQKVKIEYDKNKIFAFDERGNRVKC</sequence>
<evidence type="ECO:0000313" key="8">
    <source>
        <dbReference type="Proteomes" id="UP000031129"/>
    </source>
</evidence>
<keyword evidence="1" id="KW-1003">Cell membrane</keyword>
<dbReference type="PANTHER" id="PTHR43875:SF15">
    <property type="entry name" value="TREHALOSE IMPORT ATP-BINDING PROTEIN SUGC"/>
    <property type="match status" value="1"/>
</dbReference>
<keyword evidence="8" id="KW-1185">Reference proteome</keyword>
<dbReference type="AlphaFoldDB" id="A0A0A8E6F3"/>
<dbReference type="HOGENOM" id="CLU_000604_1_1_14"/>
<dbReference type="Pfam" id="PF00005">
    <property type="entry name" value="ABC_tran"/>
    <property type="match status" value="1"/>
</dbReference>
<gene>
    <name evidence="7" type="primary">gtsA</name>
    <name evidence="7" type="ORF">MYF_01485</name>
</gene>
<keyword evidence="5" id="KW-0472">Membrane</keyword>
<dbReference type="Proteomes" id="UP000031129">
    <property type="component" value="Chromosome"/>
</dbReference>
<evidence type="ECO:0000256" key="5">
    <source>
        <dbReference type="ARBA" id="ARBA00023136"/>
    </source>
</evidence>
<dbReference type="InterPro" id="IPR047641">
    <property type="entry name" value="ABC_transpr_MalK/UgpC-like"/>
</dbReference>
<protein>
    <submittedName>
        <fullName evidence="7">Glycerol ABC transporter ATP-binding protein</fullName>
    </submittedName>
</protein>
<reference evidence="7 8" key="1">
    <citation type="journal article" date="2015" name="Genome Announc.">
        <title>Complete Genome Sequence of Mycoplasma flocculare Strain Ms42T (ATCC 27399T).</title>
        <authorList>
            <person name="Calcutt M.J."/>
            <person name="Foecking M.F."/>
            <person name="Heidari M.B."/>
            <person name="McIntosh M.A."/>
        </authorList>
    </citation>
    <scope>NUCLEOTIDE SEQUENCE [LARGE SCALE GENOMIC DNA]</scope>
    <source>
        <strain evidence="8">ATCC 27399</strain>
    </source>
</reference>
<evidence type="ECO:0000256" key="2">
    <source>
        <dbReference type="ARBA" id="ARBA00022741"/>
    </source>
</evidence>
<dbReference type="RefSeq" id="WP_002557455.1">
    <property type="nucleotide sequence ID" value="NZ_CP007585.1"/>
</dbReference>
<dbReference type="SMART" id="SM00382">
    <property type="entry name" value="AAA"/>
    <property type="match status" value="1"/>
</dbReference>
<dbReference type="PANTHER" id="PTHR43875">
    <property type="entry name" value="MALTODEXTRIN IMPORT ATP-BINDING PROTEIN MSMX"/>
    <property type="match status" value="1"/>
</dbReference>
<dbReference type="EMBL" id="CP007585">
    <property type="protein sequence ID" value="AJC49825.1"/>
    <property type="molecule type" value="Genomic_DNA"/>
</dbReference>
<dbReference type="InterPro" id="IPR017871">
    <property type="entry name" value="ABC_transporter-like_CS"/>
</dbReference>
<dbReference type="Gene3D" id="3.40.50.300">
    <property type="entry name" value="P-loop containing nucleotide triphosphate hydrolases"/>
    <property type="match status" value="1"/>
</dbReference>
<dbReference type="GO" id="GO:0016887">
    <property type="term" value="F:ATP hydrolysis activity"/>
    <property type="evidence" value="ECO:0007669"/>
    <property type="project" value="InterPro"/>
</dbReference>